<keyword evidence="4" id="KW-0418">Kinase</keyword>
<dbReference type="InterPro" id="IPR036890">
    <property type="entry name" value="HATPase_C_sf"/>
</dbReference>
<dbReference type="InterPro" id="IPR010559">
    <property type="entry name" value="Sig_transdc_His_kin_internal"/>
</dbReference>
<keyword evidence="2" id="KW-0812">Transmembrane</keyword>
<organism evidence="4 5">
    <name type="scientific">Arcicella aurantiaca</name>
    <dbReference type="NCBI Taxonomy" id="591202"/>
    <lineage>
        <taxon>Bacteria</taxon>
        <taxon>Pseudomonadati</taxon>
        <taxon>Bacteroidota</taxon>
        <taxon>Cytophagia</taxon>
        <taxon>Cytophagales</taxon>
        <taxon>Flectobacillaceae</taxon>
        <taxon>Arcicella</taxon>
    </lineage>
</organism>
<dbReference type="AlphaFoldDB" id="A0A316DI44"/>
<protein>
    <submittedName>
        <fullName evidence="4">Histidine kinase</fullName>
    </submittedName>
</protein>
<sequence>MLFYDIKYILPLKNHKEVFKEKIKFYLWVGLILLSFDLFVEYVSNTDVFFLKMANSIWLMIYVMIISFFIFEYSIPFIKFRWKRLLMLPFIFVFYIFMFSFGFYWWRNIGVSLHIYFAFTEYKSTRDALSNFFPRGLFSAIVIGIIKYSYDFRVLKETAQKLRIEKQEAELNYLKSQTNPHFLFNTLNNIYSLARDNDPLASESILRLSKILRFMLYQTNVDFIAIEQELKIMEDYISLEKLRYDESLIINFNHSIEDIKQEIPPLLLIPFVENAFKHGVSETRNNPFVDIHLSVQNHLLLFIVKNSTEKSPSHENSRENIGLSNLRRQLELLYKDYEVNVFQGEFDFTATLKINLKSHV</sequence>
<feature type="transmembrane region" description="Helical" evidence="2">
    <location>
        <begin position="85"/>
        <end position="106"/>
    </location>
</feature>
<keyword evidence="4" id="KW-0808">Transferase</keyword>
<dbReference type="PANTHER" id="PTHR34220">
    <property type="entry name" value="SENSOR HISTIDINE KINASE YPDA"/>
    <property type="match status" value="1"/>
</dbReference>
<feature type="transmembrane region" description="Helical" evidence="2">
    <location>
        <begin position="56"/>
        <end position="73"/>
    </location>
</feature>
<dbReference type="OrthoDB" id="9792992at2"/>
<gene>
    <name evidence="4" type="ORF">LV89_04447</name>
</gene>
<evidence type="ECO:0000256" key="1">
    <source>
        <dbReference type="SAM" id="Coils"/>
    </source>
</evidence>
<dbReference type="EMBL" id="QGGO01000036">
    <property type="protein sequence ID" value="PWK17346.1"/>
    <property type="molecule type" value="Genomic_DNA"/>
</dbReference>
<accession>A0A316DI44</accession>
<keyword evidence="1" id="KW-0175">Coiled coil</keyword>
<evidence type="ECO:0000313" key="4">
    <source>
        <dbReference type="EMBL" id="PWK17346.1"/>
    </source>
</evidence>
<dbReference type="PANTHER" id="PTHR34220:SF7">
    <property type="entry name" value="SENSOR HISTIDINE KINASE YPDA"/>
    <property type="match status" value="1"/>
</dbReference>
<proteinExistence type="predicted"/>
<dbReference type="Pfam" id="PF06580">
    <property type="entry name" value="His_kinase"/>
    <property type="match status" value="1"/>
</dbReference>
<feature type="transmembrane region" description="Helical" evidence="2">
    <location>
        <begin position="25"/>
        <end position="44"/>
    </location>
</feature>
<keyword evidence="2" id="KW-0472">Membrane</keyword>
<dbReference type="Gene3D" id="3.30.565.10">
    <property type="entry name" value="Histidine kinase-like ATPase, C-terminal domain"/>
    <property type="match status" value="1"/>
</dbReference>
<evidence type="ECO:0000313" key="5">
    <source>
        <dbReference type="Proteomes" id="UP000245489"/>
    </source>
</evidence>
<keyword evidence="2" id="KW-1133">Transmembrane helix</keyword>
<dbReference type="Proteomes" id="UP000245489">
    <property type="component" value="Unassembled WGS sequence"/>
</dbReference>
<feature type="domain" description="Signal transduction histidine kinase internal region" evidence="3">
    <location>
        <begin position="169"/>
        <end position="248"/>
    </location>
</feature>
<keyword evidence="5" id="KW-1185">Reference proteome</keyword>
<comment type="caution">
    <text evidence="4">The sequence shown here is derived from an EMBL/GenBank/DDBJ whole genome shotgun (WGS) entry which is preliminary data.</text>
</comment>
<dbReference type="InterPro" id="IPR050640">
    <property type="entry name" value="Bact_2-comp_sensor_kinase"/>
</dbReference>
<feature type="coiled-coil region" evidence="1">
    <location>
        <begin position="152"/>
        <end position="179"/>
    </location>
</feature>
<reference evidence="4 5" key="1">
    <citation type="submission" date="2018-05" db="EMBL/GenBank/DDBJ databases">
        <title>Genomic Encyclopedia of Archaeal and Bacterial Type Strains, Phase II (KMG-II): from individual species to whole genera.</title>
        <authorList>
            <person name="Goeker M."/>
        </authorList>
    </citation>
    <scope>NUCLEOTIDE SEQUENCE [LARGE SCALE GENOMIC DNA]</scope>
    <source>
        <strain evidence="4 5">DSM 22214</strain>
    </source>
</reference>
<name>A0A316DI44_9BACT</name>
<dbReference type="GO" id="GO:0000155">
    <property type="term" value="F:phosphorelay sensor kinase activity"/>
    <property type="evidence" value="ECO:0007669"/>
    <property type="project" value="InterPro"/>
</dbReference>
<evidence type="ECO:0000259" key="3">
    <source>
        <dbReference type="Pfam" id="PF06580"/>
    </source>
</evidence>
<dbReference type="GO" id="GO:0016020">
    <property type="term" value="C:membrane"/>
    <property type="evidence" value="ECO:0007669"/>
    <property type="project" value="InterPro"/>
</dbReference>
<evidence type="ECO:0000256" key="2">
    <source>
        <dbReference type="SAM" id="Phobius"/>
    </source>
</evidence>